<evidence type="ECO:0000313" key="3">
    <source>
        <dbReference type="Proteomes" id="UP001219605"/>
    </source>
</evidence>
<evidence type="ECO:0000259" key="1">
    <source>
        <dbReference type="Pfam" id="PF13471"/>
    </source>
</evidence>
<dbReference type="EMBL" id="CP118615">
    <property type="protein sequence ID" value="WDZ86610.1"/>
    <property type="molecule type" value="Genomic_DNA"/>
</dbReference>
<reference evidence="2 3" key="1">
    <citation type="submission" date="2023-02" db="EMBL/GenBank/DDBJ databases">
        <authorList>
            <person name="Mo P."/>
        </authorList>
    </citation>
    <scope>NUCLEOTIDE SEQUENCE [LARGE SCALE GENOMIC DNA]</scope>
    <source>
        <strain evidence="2 3">HUAS 3</strain>
    </source>
</reference>
<dbReference type="NCBIfam" id="NF033537">
    <property type="entry name" value="lasso_biosyn_B2"/>
    <property type="match status" value="1"/>
</dbReference>
<sequence>MSAPIMPQSVTASRRGTPVRARVAAGTALLLSLLPPAAICRILTQVVRGTRTPTPAEVLEWRDAVNRVSTRCAGNGCLQRSIAVVLLSRMFGAAPVWRTGFRPAPFAAHAWVAIGDTPIGEPAAVGHFLTVLEVVPRHRASPVAEKRSS</sequence>
<dbReference type="RefSeq" id="WP_275033455.1">
    <property type="nucleotide sequence ID" value="NZ_CP118615.1"/>
</dbReference>
<dbReference type="Proteomes" id="UP001219605">
    <property type="component" value="Chromosome"/>
</dbReference>
<dbReference type="InterPro" id="IPR032708">
    <property type="entry name" value="McjB_C"/>
</dbReference>
<protein>
    <submittedName>
        <fullName evidence="2">Lasso peptide biosynthesis B2 protein</fullName>
    </submittedName>
</protein>
<feature type="domain" description="Microcin J25-processing protein McjB C-terminal" evidence="1">
    <location>
        <begin position="24"/>
        <end position="130"/>
    </location>
</feature>
<organism evidence="2 3">
    <name type="scientific">Micromonospora cathayae</name>
    <dbReference type="NCBI Taxonomy" id="3028804"/>
    <lineage>
        <taxon>Bacteria</taxon>
        <taxon>Bacillati</taxon>
        <taxon>Actinomycetota</taxon>
        <taxon>Actinomycetes</taxon>
        <taxon>Micromonosporales</taxon>
        <taxon>Micromonosporaceae</taxon>
        <taxon>Micromonospora</taxon>
    </lineage>
</organism>
<accession>A0ABY7ZUP2</accession>
<proteinExistence type="predicted"/>
<keyword evidence="3" id="KW-1185">Reference proteome</keyword>
<evidence type="ECO:0000313" key="2">
    <source>
        <dbReference type="EMBL" id="WDZ86610.1"/>
    </source>
</evidence>
<dbReference type="InterPro" id="IPR053521">
    <property type="entry name" value="McjB-like"/>
</dbReference>
<name>A0ABY7ZUP2_9ACTN</name>
<gene>
    <name evidence="2" type="ORF">PVK37_09540</name>
</gene>
<dbReference type="Pfam" id="PF13471">
    <property type="entry name" value="Transglut_core3"/>
    <property type="match status" value="1"/>
</dbReference>